<evidence type="ECO:0000313" key="3">
    <source>
        <dbReference type="Proteomes" id="UP001589755"/>
    </source>
</evidence>
<dbReference type="RefSeq" id="WP_261522255.1">
    <property type="nucleotide sequence ID" value="NZ_JAODNW010000023.1"/>
</dbReference>
<evidence type="ECO:0000313" key="2">
    <source>
        <dbReference type="EMBL" id="MFC0209262.1"/>
    </source>
</evidence>
<keyword evidence="3" id="KW-1185">Reference proteome</keyword>
<reference evidence="2 3" key="1">
    <citation type="submission" date="2024-09" db="EMBL/GenBank/DDBJ databases">
        <authorList>
            <person name="Sun Q."/>
            <person name="Mori K."/>
        </authorList>
    </citation>
    <scope>NUCLEOTIDE SEQUENCE [LARGE SCALE GENOMIC DNA]</scope>
    <source>
        <strain evidence="2 3">CCM 8543</strain>
    </source>
</reference>
<keyword evidence="1" id="KW-0472">Membrane</keyword>
<name>A0ABV6D9C8_9HYPH</name>
<feature type="transmembrane region" description="Helical" evidence="1">
    <location>
        <begin position="55"/>
        <end position="77"/>
    </location>
</feature>
<dbReference type="Proteomes" id="UP001589755">
    <property type="component" value="Unassembled WGS sequence"/>
</dbReference>
<evidence type="ECO:0008006" key="4">
    <source>
        <dbReference type="Google" id="ProtNLM"/>
    </source>
</evidence>
<accession>A0ABV6D9C8</accession>
<feature type="transmembrane region" description="Helical" evidence="1">
    <location>
        <begin position="9"/>
        <end position="35"/>
    </location>
</feature>
<keyword evidence="1" id="KW-0812">Transmembrane</keyword>
<proteinExistence type="predicted"/>
<dbReference type="EMBL" id="JBHLXD010000019">
    <property type="protein sequence ID" value="MFC0209262.1"/>
    <property type="molecule type" value="Genomic_DNA"/>
</dbReference>
<sequence>MVNPFYRIVVLTLASICVGTVASLGAIAFVEAVAWLNDLLLVSPRTRILYVEHPLLVAGATVLAPALGGLLVGLAFWRLSCVQRPLGPPDAIISVQTRWLAFSRYGNIRLGRRATANGDRCRPAETGRALRRQAGIPHGVSACAVRGRRLEPAASTTGINAR</sequence>
<evidence type="ECO:0000256" key="1">
    <source>
        <dbReference type="SAM" id="Phobius"/>
    </source>
</evidence>
<protein>
    <recommendedName>
        <fullName evidence="4">Chloride channel protein</fullName>
    </recommendedName>
</protein>
<organism evidence="2 3">
    <name type="scientific">Chelativorans intermedius</name>
    <dbReference type="NCBI Taxonomy" id="515947"/>
    <lineage>
        <taxon>Bacteria</taxon>
        <taxon>Pseudomonadati</taxon>
        <taxon>Pseudomonadota</taxon>
        <taxon>Alphaproteobacteria</taxon>
        <taxon>Hyphomicrobiales</taxon>
        <taxon>Phyllobacteriaceae</taxon>
        <taxon>Chelativorans</taxon>
    </lineage>
</organism>
<comment type="caution">
    <text evidence="2">The sequence shown here is derived from an EMBL/GenBank/DDBJ whole genome shotgun (WGS) entry which is preliminary data.</text>
</comment>
<gene>
    <name evidence="2" type="ORF">ACFFJ2_12725</name>
</gene>
<keyword evidence="1" id="KW-1133">Transmembrane helix</keyword>